<proteinExistence type="predicted"/>
<organism evidence="1 2">
    <name type="scientific">Archaeoglobus veneficus (strain DSM 11195 / SNP6)</name>
    <dbReference type="NCBI Taxonomy" id="693661"/>
    <lineage>
        <taxon>Archaea</taxon>
        <taxon>Methanobacteriati</taxon>
        <taxon>Methanobacteriota</taxon>
        <taxon>Archaeoglobi</taxon>
        <taxon>Archaeoglobales</taxon>
        <taxon>Archaeoglobaceae</taxon>
        <taxon>Archaeoglobus</taxon>
    </lineage>
</organism>
<dbReference type="RefSeq" id="WP_013683374.1">
    <property type="nucleotide sequence ID" value="NC_015320.1"/>
</dbReference>
<dbReference type="KEGG" id="ave:Arcve_0682"/>
<keyword evidence="2" id="KW-1185">Reference proteome</keyword>
<gene>
    <name evidence="1" type="ordered locus">Arcve_0682</name>
</gene>
<dbReference type="GeneID" id="10393780"/>
<protein>
    <submittedName>
        <fullName evidence="1">Uncharacterized protein</fullName>
    </submittedName>
</protein>
<name>F2KR65_ARCVS</name>
<dbReference type="AlphaFoldDB" id="F2KR65"/>
<sequence>MSEWTISEYDSAGDITSVVLDSVNAVEGNYCLKLKIAAYSSTLSETHSITVTKNNFSYRNVRVIFWLKTVDLSSAVFRVTHPSYGSVNLNTGGVWKLYRVTFYYDLLLLRKQIVVEEWDDTISDFVEKNRIDAGAGDPDPGTISFQLYIKATGTAGYSPTAYLDYTELHAA</sequence>
<dbReference type="HOGENOM" id="CLU_1559394_0_0_2"/>
<accession>F2KR65</accession>
<evidence type="ECO:0000313" key="1">
    <source>
        <dbReference type="EMBL" id="AEA46702.1"/>
    </source>
</evidence>
<dbReference type="Proteomes" id="UP000008136">
    <property type="component" value="Chromosome"/>
</dbReference>
<dbReference type="EMBL" id="CP002588">
    <property type="protein sequence ID" value="AEA46702.1"/>
    <property type="molecule type" value="Genomic_DNA"/>
</dbReference>
<evidence type="ECO:0000313" key="2">
    <source>
        <dbReference type="Proteomes" id="UP000008136"/>
    </source>
</evidence>
<reference evidence="1 2" key="1">
    <citation type="submission" date="2011-03" db="EMBL/GenBank/DDBJ databases">
        <title>The complete genome of Archaeoglobus veneficus SNP6.</title>
        <authorList>
            <consortium name="US DOE Joint Genome Institute (JGI-PGF)"/>
            <person name="Lucas S."/>
            <person name="Copeland A."/>
            <person name="Lapidus A."/>
            <person name="Bruce D."/>
            <person name="Goodwin L."/>
            <person name="Pitluck S."/>
            <person name="Kyrpides N."/>
            <person name="Mavromatis K."/>
            <person name="Pagani I."/>
            <person name="Ivanova N."/>
            <person name="Mikhailova N."/>
            <person name="Lu M."/>
            <person name="Detter J.C."/>
            <person name="Tapia R."/>
            <person name="Han C."/>
            <person name="Land M."/>
            <person name="Hauser L."/>
            <person name="Markowitz V."/>
            <person name="Cheng J.-F."/>
            <person name="Hugenholtz P."/>
            <person name="Woyke T."/>
            <person name="Wu D."/>
            <person name="Spring S."/>
            <person name="Brambilla E."/>
            <person name="Klenk H.-P."/>
            <person name="Eisen J.A."/>
        </authorList>
    </citation>
    <scope>NUCLEOTIDE SEQUENCE [LARGE SCALE GENOMIC DNA]</scope>
    <source>
        <strain>SNP6</strain>
    </source>
</reference>
<dbReference type="STRING" id="693661.Arcve_0682"/>